<evidence type="ECO:0000313" key="4">
    <source>
        <dbReference type="Proteomes" id="UP001348265"/>
    </source>
</evidence>
<dbReference type="InterPro" id="IPR012338">
    <property type="entry name" value="Beta-lactam/transpept-like"/>
</dbReference>
<feature type="region of interest" description="Disordered" evidence="1">
    <location>
        <begin position="1"/>
        <end position="49"/>
    </location>
</feature>
<feature type="region of interest" description="Disordered" evidence="1">
    <location>
        <begin position="65"/>
        <end position="126"/>
    </location>
</feature>
<reference evidence="3 4" key="1">
    <citation type="submission" date="2023-08" db="EMBL/GenBank/DDBJ databases">
        <authorList>
            <person name="Sharma P."/>
            <person name="Verma V."/>
            <person name="Mohan M.K."/>
            <person name="Dubey A.K."/>
        </authorList>
    </citation>
    <scope>NUCLEOTIDE SEQUENCE [LARGE SCALE GENOMIC DNA]</scope>
    <source>
        <strain evidence="3 4">ADP4</strain>
    </source>
</reference>
<comment type="caution">
    <text evidence="3">The sequence shown here is derived from an EMBL/GenBank/DDBJ whole genome shotgun (WGS) entry which is preliminary data.</text>
</comment>
<dbReference type="PROSITE" id="PS51318">
    <property type="entry name" value="TAT"/>
    <property type="match status" value="1"/>
</dbReference>
<name>A0ABU7WM93_9ACTN</name>
<dbReference type="PANTHER" id="PTHR46825:SF7">
    <property type="entry name" value="D-ALANYL-D-ALANINE CARBOXYPEPTIDASE"/>
    <property type="match status" value="1"/>
</dbReference>
<dbReference type="InterPro" id="IPR050491">
    <property type="entry name" value="AmpC-like"/>
</dbReference>
<dbReference type="Proteomes" id="UP001348265">
    <property type="component" value="Unassembled WGS sequence"/>
</dbReference>
<evidence type="ECO:0000313" key="3">
    <source>
        <dbReference type="EMBL" id="MEF3112630.1"/>
    </source>
</evidence>
<dbReference type="PANTHER" id="PTHR46825">
    <property type="entry name" value="D-ALANYL-D-ALANINE-CARBOXYPEPTIDASE/ENDOPEPTIDASE AMPH"/>
    <property type="match status" value="1"/>
</dbReference>
<keyword evidence="3" id="KW-0378">Hydrolase</keyword>
<gene>
    <name evidence="3" type="ORF">RB636_05355</name>
</gene>
<dbReference type="Pfam" id="PF00144">
    <property type="entry name" value="Beta-lactamase"/>
    <property type="match status" value="1"/>
</dbReference>
<dbReference type="Gene3D" id="3.40.710.10">
    <property type="entry name" value="DD-peptidase/beta-lactamase superfamily"/>
    <property type="match status" value="1"/>
</dbReference>
<evidence type="ECO:0000256" key="1">
    <source>
        <dbReference type="SAM" id="MobiDB-lite"/>
    </source>
</evidence>
<proteinExistence type="predicted"/>
<feature type="compositionally biased region" description="Low complexity" evidence="1">
    <location>
        <begin position="76"/>
        <end position="87"/>
    </location>
</feature>
<feature type="domain" description="Beta-lactamase-related" evidence="2">
    <location>
        <begin position="136"/>
        <end position="428"/>
    </location>
</feature>
<dbReference type="SUPFAM" id="SSF56601">
    <property type="entry name" value="beta-lactamase/transpeptidase-like"/>
    <property type="match status" value="1"/>
</dbReference>
<protein>
    <submittedName>
        <fullName evidence="3">Serine hydrolase domain-containing protein</fullName>
        <ecNumber evidence="3">3.1.1.103</ecNumber>
    </submittedName>
</protein>
<dbReference type="GO" id="GO:0016787">
    <property type="term" value="F:hydrolase activity"/>
    <property type="evidence" value="ECO:0007669"/>
    <property type="project" value="UniProtKB-KW"/>
</dbReference>
<accession>A0ABU7WM93</accession>
<dbReference type="EC" id="3.1.1.103" evidence="3"/>
<feature type="compositionally biased region" description="Basic and acidic residues" evidence="1">
    <location>
        <begin position="7"/>
        <end position="28"/>
    </location>
</feature>
<organism evidence="3 4">
    <name type="scientific">Streptomyces chrestomyceticus</name>
    <dbReference type="NCBI Taxonomy" id="68185"/>
    <lineage>
        <taxon>Bacteria</taxon>
        <taxon>Bacillati</taxon>
        <taxon>Actinomycetota</taxon>
        <taxon>Actinomycetes</taxon>
        <taxon>Kitasatosporales</taxon>
        <taxon>Streptomycetaceae</taxon>
        <taxon>Streptomyces</taxon>
    </lineage>
</organism>
<dbReference type="EMBL" id="JAVFKM010000002">
    <property type="protein sequence ID" value="MEF3112630.1"/>
    <property type="molecule type" value="Genomic_DNA"/>
</dbReference>
<dbReference type="InterPro" id="IPR001466">
    <property type="entry name" value="Beta-lactam-related"/>
</dbReference>
<keyword evidence="4" id="KW-1185">Reference proteome</keyword>
<evidence type="ECO:0000259" key="2">
    <source>
        <dbReference type="Pfam" id="PF00144"/>
    </source>
</evidence>
<dbReference type="InterPro" id="IPR006311">
    <property type="entry name" value="TAT_signal"/>
</dbReference>
<sequence length="490" mass="52595">MPLHPPSHPDHPNHPNHLDHPDRPDRLSHPSRPSRTSRPSRRRLRLAATTTAATLALLAPALPASAAGTDTPRPAPAAASLSSLATTPAPPTVPASPHHTGSSHTDPDSINPDPAGPDPTSPDLTGLDHKALARTLQNLHDVGMFGAYSAVRNGDASWQGASGVADVRTGRPTTPRLQHRIGSITKTFTATAVLQLAGKGRIDLDAPIGHYLPDVVPGERGRAITVRMLLNHTSGIADYAYAIWQKPEDLETQRFHRWDPRELARLGLAADPTGKPGEAHHYANTNYVIAGLLLRKVTGQAPERFITDHVIRKAGLQQTYFPTSPRIAGPHSKMYEGLHGEFVPPRDFSVHDMSWAGTAGSLVSTMDDLNRFYRALLTGKLLGPAELREMQTTVPTDTPRLRYGLGLFSLDSVCGRFWGHNGLVAGAATDSFSSPDGRRQVSLGTNLVRYYGLEADGTTPIQGPIDDAKAAHIGQALCATHPRPAGSRQP</sequence>
<dbReference type="RefSeq" id="WP_331785547.1">
    <property type="nucleotide sequence ID" value="NZ_JAVFKM010000002.1"/>
</dbReference>